<dbReference type="InterPro" id="IPR001034">
    <property type="entry name" value="DeoR_HTH"/>
</dbReference>
<dbReference type="Pfam" id="PF00455">
    <property type="entry name" value="DeoRC"/>
    <property type="match status" value="1"/>
</dbReference>
<dbReference type="PRINTS" id="PR00037">
    <property type="entry name" value="HTHLACR"/>
</dbReference>
<dbReference type="OrthoDB" id="9797223at2"/>
<dbReference type="Pfam" id="PF08220">
    <property type="entry name" value="HTH_DeoR"/>
    <property type="match status" value="1"/>
</dbReference>
<dbReference type="PROSITE" id="PS51000">
    <property type="entry name" value="HTH_DEOR_2"/>
    <property type="match status" value="1"/>
</dbReference>
<evidence type="ECO:0000313" key="6">
    <source>
        <dbReference type="Proteomes" id="UP000032049"/>
    </source>
</evidence>
<dbReference type="InterPro" id="IPR036390">
    <property type="entry name" value="WH_DNA-bd_sf"/>
</dbReference>
<keyword evidence="2" id="KW-0238">DNA-binding</keyword>
<reference evidence="5 6" key="1">
    <citation type="submission" date="2015-01" db="EMBL/GenBank/DDBJ databases">
        <title>Draft genome sequence of Pedobacter sp. NL19 isolated from sludge of an effluent treatment pond in an abandoned uranium mine.</title>
        <authorList>
            <person name="Santos T."/>
            <person name="Caetano T."/>
            <person name="Covas C."/>
            <person name="Cruz A."/>
            <person name="Mendo S."/>
        </authorList>
    </citation>
    <scope>NUCLEOTIDE SEQUENCE [LARGE SCALE GENOMIC DNA]</scope>
    <source>
        <strain evidence="5 6">NL19</strain>
    </source>
</reference>
<dbReference type="SMART" id="SM01134">
    <property type="entry name" value="DeoRC"/>
    <property type="match status" value="1"/>
</dbReference>
<sequence>MKKEQRFNYILTKLDQDKMVEFNTLSIELKISEDTVRRDIEELAKNGLLSKVRGGAIPRSENPLTFKDRIGYLSQDKEVIALKALRLIKNGQTIFLDGGTSVYTLVSLFPADIKLTVITNNVAIIPLLALYNGIKTIVLGGEYTRTTESLFGLEAVKGAEKFRADIFFLAPCSIDEKGVTATYKEEAELKQAMIASADQVVLLCNFNKLDTKDPYNVCRLEELTYIITEEDISCKEFDLYKKSGIIFL</sequence>
<evidence type="ECO:0000256" key="3">
    <source>
        <dbReference type="ARBA" id="ARBA00023163"/>
    </source>
</evidence>
<keyword evidence="6" id="KW-1185">Reference proteome</keyword>
<feature type="domain" description="HTH deoR-type" evidence="4">
    <location>
        <begin position="3"/>
        <end position="58"/>
    </location>
</feature>
<dbReference type="GO" id="GO:0003677">
    <property type="term" value="F:DNA binding"/>
    <property type="evidence" value="ECO:0007669"/>
    <property type="project" value="UniProtKB-KW"/>
</dbReference>
<dbReference type="PROSITE" id="PS00894">
    <property type="entry name" value="HTH_DEOR_1"/>
    <property type="match status" value="1"/>
</dbReference>
<dbReference type="InterPro" id="IPR014036">
    <property type="entry name" value="DeoR-like_C"/>
</dbReference>
<dbReference type="PANTHER" id="PTHR30363">
    <property type="entry name" value="HTH-TYPE TRANSCRIPTIONAL REGULATOR SRLR-RELATED"/>
    <property type="match status" value="1"/>
</dbReference>
<dbReference type="PANTHER" id="PTHR30363:SF44">
    <property type="entry name" value="AGA OPERON TRANSCRIPTIONAL REPRESSOR-RELATED"/>
    <property type="match status" value="1"/>
</dbReference>
<evidence type="ECO:0000256" key="1">
    <source>
        <dbReference type="ARBA" id="ARBA00023015"/>
    </source>
</evidence>
<evidence type="ECO:0000259" key="4">
    <source>
        <dbReference type="PROSITE" id="PS51000"/>
    </source>
</evidence>
<evidence type="ECO:0000256" key="2">
    <source>
        <dbReference type="ARBA" id="ARBA00023125"/>
    </source>
</evidence>
<evidence type="ECO:0000313" key="5">
    <source>
        <dbReference type="EMBL" id="KIO77106.1"/>
    </source>
</evidence>
<dbReference type="Gene3D" id="3.40.50.1360">
    <property type="match status" value="1"/>
</dbReference>
<organism evidence="5 6">
    <name type="scientific">Pedobacter lusitanus</name>
    <dbReference type="NCBI Taxonomy" id="1503925"/>
    <lineage>
        <taxon>Bacteria</taxon>
        <taxon>Pseudomonadati</taxon>
        <taxon>Bacteroidota</taxon>
        <taxon>Sphingobacteriia</taxon>
        <taxon>Sphingobacteriales</taxon>
        <taxon>Sphingobacteriaceae</taxon>
        <taxon>Pedobacter</taxon>
    </lineage>
</organism>
<keyword evidence="1" id="KW-0805">Transcription regulation</keyword>
<dbReference type="RefSeq" id="WP_041881971.1">
    <property type="nucleotide sequence ID" value="NZ_CP157278.1"/>
</dbReference>
<accession>A0A0D0GRG5</accession>
<proteinExistence type="predicted"/>
<name>A0A0D0GRG5_9SPHI</name>
<gene>
    <name evidence="5" type="ORF">TH53_11280</name>
</gene>
<dbReference type="SMART" id="SM00420">
    <property type="entry name" value="HTH_DEOR"/>
    <property type="match status" value="1"/>
</dbReference>
<dbReference type="SUPFAM" id="SSF100950">
    <property type="entry name" value="NagB/RpiA/CoA transferase-like"/>
    <property type="match status" value="1"/>
</dbReference>
<dbReference type="InterPro" id="IPR018356">
    <property type="entry name" value="Tscrpt_reg_HTH_DeoR_CS"/>
</dbReference>
<dbReference type="AlphaFoldDB" id="A0A0D0GRG5"/>
<protein>
    <recommendedName>
        <fullName evidence="4">HTH deoR-type domain-containing protein</fullName>
    </recommendedName>
</protein>
<dbReference type="SUPFAM" id="SSF46785">
    <property type="entry name" value="Winged helix' DNA-binding domain"/>
    <property type="match status" value="1"/>
</dbReference>
<comment type="caution">
    <text evidence="5">The sequence shown here is derived from an EMBL/GenBank/DDBJ whole genome shotgun (WGS) entry which is preliminary data.</text>
</comment>
<dbReference type="GO" id="GO:0003700">
    <property type="term" value="F:DNA-binding transcription factor activity"/>
    <property type="evidence" value="ECO:0007669"/>
    <property type="project" value="InterPro"/>
</dbReference>
<dbReference type="InterPro" id="IPR050313">
    <property type="entry name" value="Carb_Metab_HTH_regulators"/>
</dbReference>
<dbReference type="InterPro" id="IPR037171">
    <property type="entry name" value="NagB/RpiA_transferase-like"/>
</dbReference>
<keyword evidence="3" id="KW-0804">Transcription</keyword>
<dbReference type="EMBL" id="JXRA01000045">
    <property type="protein sequence ID" value="KIO77106.1"/>
    <property type="molecule type" value="Genomic_DNA"/>
</dbReference>
<dbReference type="InterPro" id="IPR036388">
    <property type="entry name" value="WH-like_DNA-bd_sf"/>
</dbReference>
<dbReference type="Proteomes" id="UP000032049">
    <property type="component" value="Unassembled WGS sequence"/>
</dbReference>
<dbReference type="STRING" id="1503925.TH53_11280"/>
<dbReference type="Gene3D" id="1.10.10.10">
    <property type="entry name" value="Winged helix-like DNA-binding domain superfamily/Winged helix DNA-binding domain"/>
    <property type="match status" value="1"/>
</dbReference>